<feature type="region of interest" description="Disordered" evidence="1">
    <location>
        <begin position="62"/>
        <end position="98"/>
    </location>
</feature>
<dbReference type="EMBL" id="CAEKKB010000007">
    <property type="protein sequence ID" value="CAB4316638.1"/>
    <property type="molecule type" value="Genomic_DNA"/>
</dbReference>
<keyword evidence="5" id="KW-1185">Reference proteome</keyword>
<proteinExistence type="predicted"/>
<gene>
    <name evidence="2" type="ORF">CURHAP_LOCUS43371</name>
    <name evidence="3" type="ORF">ORAREDHAP_LOCUS42558</name>
</gene>
<dbReference type="Proteomes" id="UP000507245">
    <property type="component" value="Unassembled WGS sequence"/>
</dbReference>
<reference evidence="3 4" key="2">
    <citation type="submission" date="2020-05" db="EMBL/GenBank/DDBJ databases">
        <authorList>
            <person name="Campoy J."/>
            <person name="Schneeberger K."/>
            <person name="Spophaly S."/>
        </authorList>
    </citation>
    <scope>NUCLEOTIDE SEQUENCE [LARGE SCALE GENOMIC DNA]</scope>
    <source>
        <strain evidence="3">PruArmRojPasFocal</strain>
    </source>
</reference>
<feature type="compositionally biased region" description="Polar residues" evidence="1">
    <location>
        <begin position="39"/>
        <end position="48"/>
    </location>
</feature>
<dbReference type="OrthoDB" id="10393261at2759"/>
<feature type="region of interest" description="Disordered" evidence="1">
    <location>
        <begin position="31"/>
        <end position="50"/>
    </location>
</feature>
<dbReference type="EMBL" id="CAEKDK010000007">
    <property type="protein sequence ID" value="CAB4286310.1"/>
    <property type="molecule type" value="Genomic_DNA"/>
</dbReference>
<evidence type="ECO:0000256" key="1">
    <source>
        <dbReference type="SAM" id="MobiDB-lite"/>
    </source>
</evidence>
<dbReference type="Proteomes" id="UP000507222">
    <property type="component" value="Unassembled WGS sequence"/>
</dbReference>
<accession>A0A6J5XZL2</accession>
<evidence type="ECO:0000313" key="2">
    <source>
        <dbReference type="EMBL" id="CAB4286310.1"/>
    </source>
</evidence>
<evidence type="ECO:0000313" key="5">
    <source>
        <dbReference type="Proteomes" id="UP000507245"/>
    </source>
</evidence>
<organism evidence="3 5">
    <name type="scientific">Prunus armeniaca</name>
    <name type="common">Apricot</name>
    <name type="synonym">Armeniaca vulgaris</name>
    <dbReference type="NCBI Taxonomy" id="36596"/>
    <lineage>
        <taxon>Eukaryota</taxon>
        <taxon>Viridiplantae</taxon>
        <taxon>Streptophyta</taxon>
        <taxon>Embryophyta</taxon>
        <taxon>Tracheophyta</taxon>
        <taxon>Spermatophyta</taxon>
        <taxon>Magnoliopsida</taxon>
        <taxon>eudicotyledons</taxon>
        <taxon>Gunneridae</taxon>
        <taxon>Pentapetalae</taxon>
        <taxon>rosids</taxon>
        <taxon>fabids</taxon>
        <taxon>Rosales</taxon>
        <taxon>Rosaceae</taxon>
        <taxon>Amygdaloideae</taxon>
        <taxon>Amygdaleae</taxon>
        <taxon>Prunus</taxon>
    </lineage>
</organism>
<sequence length="98" mass="10693">MRAHLLQLILRKVLQEGLRVSKQKLPSLNYGGETERLSRNGSQASARSATVDECKAQNTTFTTDDKSTECSTLDGGTEEMTDTQCNTQLADRTGSALL</sequence>
<evidence type="ECO:0000313" key="4">
    <source>
        <dbReference type="Proteomes" id="UP000507222"/>
    </source>
</evidence>
<evidence type="ECO:0000313" key="3">
    <source>
        <dbReference type="EMBL" id="CAB4316638.1"/>
    </source>
</evidence>
<protein>
    <submittedName>
        <fullName evidence="3">Uncharacterized protein</fullName>
    </submittedName>
</protein>
<reference evidence="5" key="1">
    <citation type="journal article" date="2020" name="Genome Biol.">
        <title>Gamete binning: chromosome-level and haplotype-resolved genome assembly enabled by high-throughput single-cell sequencing of gamete genomes.</title>
        <authorList>
            <person name="Campoy J.A."/>
            <person name="Sun H."/>
            <person name="Goel M."/>
            <person name="Jiao W.-B."/>
            <person name="Folz-Donahue K."/>
            <person name="Wang N."/>
            <person name="Rubio M."/>
            <person name="Liu C."/>
            <person name="Kukat C."/>
            <person name="Ruiz D."/>
            <person name="Huettel B."/>
            <person name="Schneeberger K."/>
        </authorList>
    </citation>
    <scope>NUCLEOTIDE SEQUENCE [LARGE SCALE GENOMIC DNA]</scope>
    <source>
        <strain evidence="5">cv. Rojo Pasion</strain>
    </source>
</reference>
<name>A0A6J5XZL2_PRUAR</name>
<dbReference type="AlphaFoldDB" id="A0A6J5XZL2"/>